<dbReference type="EMBL" id="SJPL01000001">
    <property type="protein sequence ID" value="TWT71377.1"/>
    <property type="molecule type" value="Genomic_DNA"/>
</dbReference>
<sequence>MGIEGTVIRRPASVDTGRALIRGVELGPGGMIRDATEPLEEGTLKFQFSVVGSGRE</sequence>
<organism evidence="1 2">
    <name type="scientific">Crateriforma conspicua</name>
    <dbReference type="NCBI Taxonomy" id="2527996"/>
    <lineage>
        <taxon>Bacteria</taxon>
        <taxon>Pseudomonadati</taxon>
        <taxon>Planctomycetota</taxon>
        <taxon>Planctomycetia</taxon>
        <taxon>Planctomycetales</taxon>
        <taxon>Planctomycetaceae</taxon>
        <taxon>Crateriforma</taxon>
    </lineage>
</organism>
<protein>
    <submittedName>
        <fullName evidence="1">Uncharacterized protein</fullName>
    </submittedName>
</protein>
<accession>A0A5C5Y6U3</accession>
<gene>
    <name evidence="1" type="ORF">Pan14r_36870</name>
</gene>
<comment type="caution">
    <text evidence="1">The sequence shown here is derived from an EMBL/GenBank/DDBJ whole genome shotgun (WGS) entry which is preliminary data.</text>
</comment>
<keyword evidence="2" id="KW-1185">Reference proteome</keyword>
<proteinExistence type="predicted"/>
<dbReference type="Proteomes" id="UP000317238">
    <property type="component" value="Unassembled WGS sequence"/>
</dbReference>
<dbReference type="AlphaFoldDB" id="A0A5C5Y6U3"/>
<evidence type="ECO:0000313" key="2">
    <source>
        <dbReference type="Proteomes" id="UP000317238"/>
    </source>
</evidence>
<name>A0A5C5Y6U3_9PLAN</name>
<evidence type="ECO:0000313" key="1">
    <source>
        <dbReference type="EMBL" id="TWT71377.1"/>
    </source>
</evidence>
<reference evidence="1 2" key="1">
    <citation type="submission" date="2019-02" db="EMBL/GenBank/DDBJ databases">
        <title>Deep-cultivation of Planctomycetes and their phenomic and genomic characterization uncovers novel biology.</title>
        <authorList>
            <person name="Wiegand S."/>
            <person name="Jogler M."/>
            <person name="Boedeker C."/>
            <person name="Pinto D."/>
            <person name="Vollmers J."/>
            <person name="Rivas-Marin E."/>
            <person name="Kohn T."/>
            <person name="Peeters S.H."/>
            <person name="Heuer A."/>
            <person name="Rast P."/>
            <person name="Oberbeckmann S."/>
            <person name="Bunk B."/>
            <person name="Jeske O."/>
            <person name="Meyerdierks A."/>
            <person name="Storesund J.E."/>
            <person name="Kallscheuer N."/>
            <person name="Luecker S."/>
            <person name="Lage O.M."/>
            <person name="Pohl T."/>
            <person name="Merkel B.J."/>
            <person name="Hornburger P."/>
            <person name="Mueller R.-W."/>
            <person name="Bruemmer F."/>
            <person name="Labrenz M."/>
            <person name="Spormann A.M."/>
            <person name="Op Den Camp H."/>
            <person name="Overmann J."/>
            <person name="Amann R."/>
            <person name="Jetten M.S.M."/>
            <person name="Mascher T."/>
            <person name="Medema M.H."/>
            <person name="Devos D.P."/>
            <person name="Kaster A.-K."/>
            <person name="Ovreas L."/>
            <person name="Rohde M."/>
            <person name="Galperin M.Y."/>
            <person name="Jogler C."/>
        </authorList>
    </citation>
    <scope>NUCLEOTIDE SEQUENCE [LARGE SCALE GENOMIC DNA]</scope>
    <source>
        <strain evidence="1 2">Pan14r</strain>
    </source>
</reference>